<dbReference type="OrthoDB" id="3599268at2759"/>
<evidence type="ECO:0000313" key="2">
    <source>
        <dbReference type="EMBL" id="ESZ89751.1"/>
    </source>
</evidence>
<sequence length="515" mass="56943">MVPPKKKGQSGTPGSSNSKNQRDSPGHKHDATSTPLDFLRAPGALRRSPPPPPGSLLGNNPYTSPSMEEVQETITVNPGKQPGPYPSLPTSPTSESSALAESRADNIHLMRVLYEMERKLEEVQTKLAEKEAPSTPTYSGSGASGKQAPLTHTSRSPFGHTTQVPGPTTSRYTHRDDTLSEDEPVPSVENQGPRRPASIPARSHRTVSFTPTPDTGTNIRREKAHRATSALHSSFRQLRVPDLATKLSDGQAPGLRVQAWDKMVTHTLRDYHAHFLSDDHRRTWIYNQTEGRSRSTLEPLYLDDKYDVYDLIQQVVSVMLDPSAVRTAKIKYNSLVMLPRERFFDFYSKFRDLAAQAEILDDERLRDDLFDKAAYRLTSTSGHEFARSTRVGEYAEVLGNLDVAYQRLAATHALRPHHSLQGTRPTQSLSTSSAATPRSSTPGVYNRPVAPSGMPYRSPSAAPVLTPRHFSSGPLPTPSSGFRQATPQYTHNPSLHTQVLRKPRKCFQTTTTGED</sequence>
<dbReference type="STRING" id="1432307.W9C1H5"/>
<gene>
    <name evidence="2" type="ORF">SBOR_9864</name>
</gene>
<organism evidence="2 3">
    <name type="scientific">Sclerotinia borealis (strain F-4128)</name>
    <dbReference type="NCBI Taxonomy" id="1432307"/>
    <lineage>
        <taxon>Eukaryota</taxon>
        <taxon>Fungi</taxon>
        <taxon>Dikarya</taxon>
        <taxon>Ascomycota</taxon>
        <taxon>Pezizomycotina</taxon>
        <taxon>Leotiomycetes</taxon>
        <taxon>Helotiales</taxon>
        <taxon>Sclerotiniaceae</taxon>
        <taxon>Sclerotinia</taxon>
    </lineage>
</organism>
<protein>
    <submittedName>
        <fullName evidence="2">Uncharacterized protein</fullName>
    </submittedName>
</protein>
<reference evidence="2 3" key="1">
    <citation type="journal article" date="2014" name="Genome Announc.">
        <title>Draft genome sequence of Sclerotinia borealis, a psychrophilic plant pathogenic fungus.</title>
        <authorList>
            <person name="Mardanov A.V."/>
            <person name="Beletsky A.V."/>
            <person name="Kadnikov V.V."/>
            <person name="Ignatov A.N."/>
            <person name="Ravin N.V."/>
        </authorList>
    </citation>
    <scope>NUCLEOTIDE SEQUENCE [LARGE SCALE GENOMIC DNA]</scope>
    <source>
        <strain evidence="3">F-4157</strain>
    </source>
</reference>
<feature type="compositionally biased region" description="Basic and acidic residues" evidence="1">
    <location>
        <begin position="20"/>
        <end position="31"/>
    </location>
</feature>
<feature type="compositionally biased region" description="Polar residues" evidence="1">
    <location>
        <begin position="478"/>
        <end position="497"/>
    </location>
</feature>
<name>W9C1H5_SCLBF</name>
<feature type="compositionally biased region" description="Polar residues" evidence="1">
    <location>
        <begin position="9"/>
        <end position="19"/>
    </location>
</feature>
<feature type="region of interest" description="Disordered" evidence="1">
    <location>
        <begin position="415"/>
        <end position="499"/>
    </location>
</feature>
<dbReference type="Proteomes" id="UP000019487">
    <property type="component" value="Unassembled WGS sequence"/>
</dbReference>
<feature type="compositionally biased region" description="Low complexity" evidence="1">
    <location>
        <begin position="90"/>
        <end position="101"/>
    </location>
</feature>
<dbReference type="AlphaFoldDB" id="W9C1H5"/>
<comment type="caution">
    <text evidence="2">The sequence shown here is derived from an EMBL/GenBank/DDBJ whole genome shotgun (WGS) entry which is preliminary data.</text>
</comment>
<feature type="compositionally biased region" description="Polar residues" evidence="1">
    <location>
        <begin position="206"/>
        <end position="218"/>
    </location>
</feature>
<feature type="region of interest" description="Disordered" evidence="1">
    <location>
        <begin position="1"/>
        <end position="105"/>
    </location>
</feature>
<proteinExistence type="predicted"/>
<evidence type="ECO:0000256" key="1">
    <source>
        <dbReference type="SAM" id="MobiDB-lite"/>
    </source>
</evidence>
<feature type="compositionally biased region" description="Polar residues" evidence="1">
    <location>
        <begin position="62"/>
        <end position="78"/>
    </location>
</feature>
<feature type="compositionally biased region" description="Polar residues" evidence="1">
    <location>
        <begin position="150"/>
        <end position="171"/>
    </location>
</feature>
<feature type="compositionally biased region" description="Low complexity" evidence="1">
    <location>
        <begin position="428"/>
        <end position="442"/>
    </location>
</feature>
<dbReference type="HOGENOM" id="CLU_529094_0_0_1"/>
<evidence type="ECO:0000313" key="3">
    <source>
        <dbReference type="Proteomes" id="UP000019487"/>
    </source>
</evidence>
<dbReference type="EMBL" id="AYSA01000789">
    <property type="protein sequence ID" value="ESZ89751.1"/>
    <property type="molecule type" value="Genomic_DNA"/>
</dbReference>
<feature type="region of interest" description="Disordered" evidence="1">
    <location>
        <begin position="124"/>
        <end position="219"/>
    </location>
</feature>
<keyword evidence="3" id="KW-1185">Reference proteome</keyword>
<accession>W9C1H5</accession>